<feature type="compositionally biased region" description="Basic and acidic residues" evidence="1">
    <location>
        <begin position="92"/>
        <end position="106"/>
    </location>
</feature>
<proteinExistence type="predicted"/>
<organism evidence="3 4">
    <name type="scientific">Penicillium crustosum</name>
    <name type="common">Blue mold fungus</name>
    <dbReference type="NCBI Taxonomy" id="36656"/>
    <lineage>
        <taxon>Eukaryota</taxon>
        <taxon>Fungi</taxon>
        <taxon>Dikarya</taxon>
        <taxon>Ascomycota</taxon>
        <taxon>Pezizomycotina</taxon>
        <taxon>Eurotiomycetes</taxon>
        <taxon>Eurotiomycetidae</taxon>
        <taxon>Eurotiales</taxon>
        <taxon>Aspergillaceae</taxon>
        <taxon>Penicillium</taxon>
    </lineage>
</organism>
<dbReference type="EMBL" id="JAAOZQ010000080">
    <property type="protein sequence ID" value="KAF7519927.1"/>
    <property type="molecule type" value="Genomic_DNA"/>
</dbReference>
<keyword evidence="4" id="KW-1185">Reference proteome</keyword>
<name>A0A9P5GDA8_PENCR</name>
<dbReference type="Proteomes" id="UP000701341">
    <property type="component" value="Unassembled WGS sequence"/>
</dbReference>
<feature type="region of interest" description="Disordered" evidence="1">
    <location>
        <begin position="1"/>
        <end position="23"/>
    </location>
</feature>
<sequence>MTPRNTPQPKKAPTKQRRDAASFDGNHKFLLHCLTLSGARIDYAAVAKCEGITVQKARWRFWWLKSHLSSQENATPDAGIERKKQGRAQKNKQKDKQKENDANENN</sequence>
<evidence type="ECO:0000259" key="2">
    <source>
        <dbReference type="Pfam" id="PF22980"/>
    </source>
</evidence>
<feature type="domain" description="Myb-like DNA-binding" evidence="2">
    <location>
        <begin position="24"/>
        <end position="65"/>
    </location>
</feature>
<comment type="caution">
    <text evidence="3">The sequence shown here is derived from an EMBL/GenBank/DDBJ whole genome shotgun (WGS) entry which is preliminary data.</text>
</comment>
<accession>A0A9P5GDA8</accession>
<reference evidence="3" key="1">
    <citation type="submission" date="2020-02" db="EMBL/GenBank/DDBJ databases">
        <authorList>
            <person name="Lichtner F.J."/>
        </authorList>
    </citation>
    <scope>NUCLEOTIDE SEQUENCE</scope>
    <source>
        <strain evidence="3">G10</strain>
    </source>
</reference>
<evidence type="ECO:0000313" key="4">
    <source>
        <dbReference type="Proteomes" id="UP000701341"/>
    </source>
</evidence>
<feature type="region of interest" description="Disordered" evidence="1">
    <location>
        <begin position="69"/>
        <end position="106"/>
    </location>
</feature>
<protein>
    <recommendedName>
        <fullName evidence="2">Myb-like DNA-binding domain-containing protein</fullName>
    </recommendedName>
</protein>
<dbReference type="Pfam" id="PF22980">
    <property type="entry name" value="Myb_DNA-bind_8"/>
    <property type="match status" value="1"/>
</dbReference>
<dbReference type="OrthoDB" id="4318382at2759"/>
<dbReference type="InterPro" id="IPR054505">
    <property type="entry name" value="Myb_DNA-bind_8"/>
</dbReference>
<gene>
    <name evidence="3" type="ORF">PCG10_009695</name>
</gene>
<dbReference type="AlphaFoldDB" id="A0A9P5GDA8"/>
<evidence type="ECO:0000313" key="3">
    <source>
        <dbReference type="EMBL" id="KAF7519927.1"/>
    </source>
</evidence>
<evidence type="ECO:0000256" key="1">
    <source>
        <dbReference type="SAM" id="MobiDB-lite"/>
    </source>
</evidence>